<evidence type="ECO:0000313" key="2">
    <source>
        <dbReference type="EMBL" id="SFK92066.1"/>
    </source>
</evidence>
<dbReference type="AlphaFoldDB" id="A0A1I4DJ84"/>
<reference evidence="3" key="1">
    <citation type="submission" date="2016-10" db="EMBL/GenBank/DDBJ databases">
        <authorList>
            <person name="Varghese N."/>
            <person name="Submissions S."/>
        </authorList>
    </citation>
    <scope>NUCLEOTIDE SEQUENCE [LARGE SCALE GENOMIC DNA]</scope>
    <source>
        <strain evidence="3">CGMCC 4.2126</strain>
    </source>
</reference>
<dbReference type="EMBL" id="FOQY01000041">
    <property type="protein sequence ID" value="SFK92066.1"/>
    <property type="molecule type" value="Genomic_DNA"/>
</dbReference>
<keyword evidence="2" id="KW-0560">Oxidoreductase</keyword>
<feature type="region of interest" description="Disordered" evidence="1">
    <location>
        <begin position="44"/>
        <end position="64"/>
    </location>
</feature>
<dbReference type="Proteomes" id="UP000199111">
    <property type="component" value="Unassembled WGS sequence"/>
</dbReference>
<evidence type="ECO:0000313" key="3">
    <source>
        <dbReference type="Proteomes" id="UP000199111"/>
    </source>
</evidence>
<proteinExistence type="predicted"/>
<organism evidence="2 3">
    <name type="scientific">Streptosporangium canum</name>
    <dbReference type="NCBI Taxonomy" id="324952"/>
    <lineage>
        <taxon>Bacteria</taxon>
        <taxon>Bacillati</taxon>
        <taxon>Actinomycetota</taxon>
        <taxon>Actinomycetes</taxon>
        <taxon>Streptosporangiales</taxon>
        <taxon>Streptosporangiaceae</taxon>
        <taxon>Streptosporangium</taxon>
    </lineage>
</organism>
<protein>
    <submittedName>
        <fullName evidence="2">Alkylhydroperoxidase AhpD family core domain-containing protein</fullName>
    </submittedName>
</protein>
<dbReference type="GO" id="GO:0004601">
    <property type="term" value="F:peroxidase activity"/>
    <property type="evidence" value="ECO:0007669"/>
    <property type="project" value="UniProtKB-KW"/>
</dbReference>
<name>A0A1I4DJ84_9ACTN</name>
<keyword evidence="2" id="KW-0575">Peroxidase</keyword>
<gene>
    <name evidence="2" type="ORF">SAMN05216275_14135</name>
</gene>
<evidence type="ECO:0000256" key="1">
    <source>
        <dbReference type="SAM" id="MobiDB-lite"/>
    </source>
</evidence>
<accession>A0A1I4DJ84</accession>
<keyword evidence="3" id="KW-1185">Reference proteome</keyword>
<sequence>MTWVSTCSTCRRPATLVVTGRRPGLTLYTALTCDGCAPKHRAKAREAGPVTEEQLRETAQPALF</sequence>